<keyword evidence="3" id="KW-1185">Reference proteome</keyword>
<sequence length="85" mass="9005">MSVKVRQITITIRTIVNGLCYFATFVFGINSLGLLLNSGQLAINSIMGGSTNNENGSKIEENVDSLSPVKENVAEGIKSTGGKED</sequence>
<dbReference type="Pfam" id="PF11282">
    <property type="entry name" value="DUF3082"/>
    <property type="match status" value="1"/>
</dbReference>
<keyword evidence="1" id="KW-1133">Transmembrane helix</keyword>
<evidence type="ECO:0000313" key="2">
    <source>
        <dbReference type="EMBL" id="KAK8564979.1"/>
    </source>
</evidence>
<reference evidence="2 3" key="1">
    <citation type="journal article" date="2024" name="G3 (Bethesda)">
        <title>Genome assembly of Hibiscus sabdariffa L. provides insights into metabolisms of medicinal natural products.</title>
        <authorList>
            <person name="Kim T."/>
        </authorList>
    </citation>
    <scope>NUCLEOTIDE SEQUENCE [LARGE SCALE GENOMIC DNA]</scope>
    <source>
        <strain evidence="2">TK-2024</strain>
        <tissue evidence="2">Old leaves</tissue>
    </source>
</reference>
<dbReference type="PANTHER" id="PTHR35733">
    <property type="entry name" value="OS02G0307800 PROTEIN"/>
    <property type="match status" value="1"/>
</dbReference>
<dbReference type="EMBL" id="JBBPBM010000010">
    <property type="protein sequence ID" value="KAK8564979.1"/>
    <property type="molecule type" value="Genomic_DNA"/>
</dbReference>
<evidence type="ECO:0000313" key="3">
    <source>
        <dbReference type="Proteomes" id="UP001472677"/>
    </source>
</evidence>
<organism evidence="2 3">
    <name type="scientific">Hibiscus sabdariffa</name>
    <name type="common">roselle</name>
    <dbReference type="NCBI Taxonomy" id="183260"/>
    <lineage>
        <taxon>Eukaryota</taxon>
        <taxon>Viridiplantae</taxon>
        <taxon>Streptophyta</taxon>
        <taxon>Embryophyta</taxon>
        <taxon>Tracheophyta</taxon>
        <taxon>Spermatophyta</taxon>
        <taxon>Magnoliopsida</taxon>
        <taxon>eudicotyledons</taxon>
        <taxon>Gunneridae</taxon>
        <taxon>Pentapetalae</taxon>
        <taxon>rosids</taxon>
        <taxon>malvids</taxon>
        <taxon>Malvales</taxon>
        <taxon>Malvaceae</taxon>
        <taxon>Malvoideae</taxon>
        <taxon>Hibiscus</taxon>
    </lineage>
</organism>
<accession>A0ABR2EUF0</accession>
<dbReference type="PANTHER" id="PTHR35733:SF1">
    <property type="entry name" value="OS02G0307800 PROTEIN"/>
    <property type="match status" value="1"/>
</dbReference>
<dbReference type="Proteomes" id="UP001472677">
    <property type="component" value="Unassembled WGS sequence"/>
</dbReference>
<evidence type="ECO:0000256" key="1">
    <source>
        <dbReference type="SAM" id="Phobius"/>
    </source>
</evidence>
<protein>
    <submittedName>
        <fullName evidence="2">Uncharacterized protein</fullName>
    </submittedName>
</protein>
<keyword evidence="1" id="KW-0472">Membrane</keyword>
<comment type="caution">
    <text evidence="2">The sequence shown here is derived from an EMBL/GenBank/DDBJ whole genome shotgun (WGS) entry which is preliminary data.</text>
</comment>
<gene>
    <name evidence="2" type="ORF">V6N12_058555</name>
</gene>
<feature type="transmembrane region" description="Helical" evidence="1">
    <location>
        <begin position="12"/>
        <end position="36"/>
    </location>
</feature>
<proteinExistence type="predicted"/>
<keyword evidence="1" id="KW-0812">Transmembrane</keyword>
<dbReference type="InterPro" id="IPR021434">
    <property type="entry name" value="DUF3082"/>
</dbReference>
<name>A0ABR2EUF0_9ROSI</name>